<feature type="domain" description="TFIIS central" evidence="11">
    <location>
        <begin position="140"/>
        <end position="252"/>
    </location>
</feature>
<evidence type="ECO:0000256" key="2">
    <source>
        <dbReference type="ARBA" id="ARBA00022723"/>
    </source>
</evidence>
<keyword evidence="12" id="KW-0251">Elongation factor</keyword>
<gene>
    <name evidence="12" type="primary">tfs1</name>
    <name evidence="12" type="ORF">HK105_204066</name>
</gene>
<dbReference type="PROSITE" id="PS51319">
    <property type="entry name" value="TFIIS_N"/>
    <property type="match status" value="1"/>
</dbReference>
<dbReference type="GO" id="GO:0003746">
    <property type="term" value="F:translation elongation factor activity"/>
    <property type="evidence" value="ECO:0007669"/>
    <property type="project" value="UniProtKB-KW"/>
</dbReference>
<dbReference type="Gene3D" id="1.20.930.10">
    <property type="entry name" value="Conserved domain common to transcription factors TFIIS, elongin A, CRSP70"/>
    <property type="match status" value="1"/>
</dbReference>
<evidence type="ECO:0000256" key="1">
    <source>
        <dbReference type="ARBA" id="ARBA00004123"/>
    </source>
</evidence>
<keyword evidence="2 8" id="KW-0479">Metal-binding</keyword>
<dbReference type="InterPro" id="IPR006289">
    <property type="entry name" value="TFSII"/>
</dbReference>
<feature type="domain" description="TFIIS N-terminal" evidence="10">
    <location>
        <begin position="1"/>
        <end position="82"/>
    </location>
</feature>
<keyword evidence="3 6" id="KW-0863">Zinc-finger</keyword>
<evidence type="ECO:0000256" key="3">
    <source>
        <dbReference type="ARBA" id="ARBA00022771"/>
    </source>
</evidence>
<dbReference type="Pfam" id="PF08711">
    <property type="entry name" value="Med26"/>
    <property type="match status" value="1"/>
</dbReference>
<reference evidence="12 13" key="1">
    <citation type="submission" date="2023-09" db="EMBL/GenBank/DDBJ databases">
        <title>Pangenome analysis of Batrachochytrium dendrobatidis and related Chytrids.</title>
        <authorList>
            <person name="Yacoub M.N."/>
            <person name="Stajich J.E."/>
            <person name="James T.Y."/>
        </authorList>
    </citation>
    <scope>NUCLEOTIDE SEQUENCE [LARGE SCALE GENOMIC DNA]</scope>
    <source>
        <strain evidence="12 13">JEL0888</strain>
    </source>
</reference>
<evidence type="ECO:0000256" key="6">
    <source>
        <dbReference type="PROSITE-ProRule" id="PRU00472"/>
    </source>
</evidence>
<dbReference type="PIRSF" id="PIRSF006704">
    <property type="entry name" value="TF_IIS"/>
    <property type="match status" value="1"/>
</dbReference>
<evidence type="ECO:0000256" key="7">
    <source>
        <dbReference type="PROSITE-ProRule" id="PRU00649"/>
    </source>
</evidence>
<feature type="domain" description="TFIIS-type" evidence="9">
    <location>
        <begin position="255"/>
        <end position="295"/>
    </location>
</feature>
<dbReference type="NCBIfam" id="TIGR01385">
    <property type="entry name" value="TFSII"/>
    <property type="match status" value="1"/>
</dbReference>
<dbReference type="InterPro" id="IPR001222">
    <property type="entry name" value="Znf_TFIIS"/>
</dbReference>
<evidence type="ECO:0000256" key="5">
    <source>
        <dbReference type="ARBA" id="ARBA00023242"/>
    </source>
</evidence>
<dbReference type="PROSITE" id="PS51321">
    <property type="entry name" value="TFIIS_CENTRAL"/>
    <property type="match status" value="1"/>
</dbReference>
<accession>A0ABR4N9W2</accession>
<dbReference type="SMART" id="SM00440">
    <property type="entry name" value="ZnF_C2C2"/>
    <property type="match status" value="1"/>
</dbReference>
<evidence type="ECO:0000313" key="12">
    <source>
        <dbReference type="EMBL" id="KAL2916310.1"/>
    </source>
</evidence>
<dbReference type="SMART" id="SM00510">
    <property type="entry name" value="TFS2M"/>
    <property type="match status" value="1"/>
</dbReference>
<dbReference type="SUPFAM" id="SSF57783">
    <property type="entry name" value="Zinc beta-ribbon"/>
    <property type="match status" value="1"/>
</dbReference>
<comment type="function">
    <text evidence="8">Necessary for efficient RNA polymerase II transcription elongation past template-encoded arresting sites.</text>
</comment>
<keyword evidence="8" id="KW-0238">DNA-binding</keyword>
<dbReference type="InterPro" id="IPR003618">
    <property type="entry name" value="TFIIS_cen_dom"/>
</dbReference>
<dbReference type="InterPro" id="IPR035441">
    <property type="entry name" value="TFIIS/LEDGF_dom_sf"/>
</dbReference>
<dbReference type="SUPFAM" id="SSF47676">
    <property type="entry name" value="Conserved domain common to transcription factors TFIIS, elongin A, CRSP70"/>
    <property type="match status" value="1"/>
</dbReference>
<evidence type="ECO:0000256" key="8">
    <source>
        <dbReference type="RuleBase" id="RU368078"/>
    </source>
</evidence>
<dbReference type="Proteomes" id="UP001527925">
    <property type="component" value="Unassembled WGS sequence"/>
</dbReference>
<evidence type="ECO:0000259" key="11">
    <source>
        <dbReference type="PROSITE" id="PS51321"/>
    </source>
</evidence>
<evidence type="ECO:0000259" key="10">
    <source>
        <dbReference type="PROSITE" id="PS51319"/>
    </source>
</evidence>
<keyword evidence="5 7" id="KW-0539">Nucleus</keyword>
<comment type="subcellular location">
    <subcellularLocation>
        <location evidence="1 7 8">Nucleus</location>
    </subcellularLocation>
</comment>
<evidence type="ECO:0000259" key="9">
    <source>
        <dbReference type="PROSITE" id="PS51133"/>
    </source>
</evidence>
<dbReference type="InterPro" id="IPR017923">
    <property type="entry name" value="TFIIS_N"/>
</dbReference>
<dbReference type="PANTHER" id="PTHR11477">
    <property type="entry name" value="TRANSCRIPTION FACTOR S-II ZINC FINGER DOMAIN-CONTAINING PROTEIN"/>
    <property type="match status" value="1"/>
</dbReference>
<dbReference type="EMBL" id="JADGIZ020000017">
    <property type="protein sequence ID" value="KAL2916310.1"/>
    <property type="molecule type" value="Genomic_DNA"/>
</dbReference>
<dbReference type="Pfam" id="PF07500">
    <property type="entry name" value="TFIIS_M"/>
    <property type="match status" value="1"/>
</dbReference>
<evidence type="ECO:0000313" key="13">
    <source>
        <dbReference type="Proteomes" id="UP001527925"/>
    </source>
</evidence>
<protein>
    <recommendedName>
        <fullName evidence="8">Transcription elongation factor</fullName>
    </recommendedName>
</protein>
<comment type="similarity">
    <text evidence="8">Belongs to the TFS-II family.</text>
</comment>
<dbReference type="InterPro" id="IPR035100">
    <property type="entry name" value="TF_IIS-typ"/>
</dbReference>
<name>A0ABR4N9W2_9FUNG</name>
<keyword evidence="12" id="KW-0648">Protein biosynthesis</keyword>
<dbReference type="SUPFAM" id="SSF46942">
    <property type="entry name" value="Elongation factor TFIIS domain 2"/>
    <property type="match status" value="1"/>
</dbReference>
<keyword evidence="13" id="KW-1185">Reference proteome</keyword>
<dbReference type="Gene3D" id="1.10.472.30">
    <property type="entry name" value="Transcription elongation factor S-II, central domain"/>
    <property type="match status" value="1"/>
</dbReference>
<dbReference type="SMART" id="SM00509">
    <property type="entry name" value="TFS2N"/>
    <property type="match status" value="1"/>
</dbReference>
<keyword evidence="4 8" id="KW-0862">Zinc</keyword>
<sequence>MDASELPRMKDHISRALGDNKEAVVLQLLGRLKEFKATTDSLKSTRIGVYVTELRKHPNASDRIKTVSKDVVNKWKADIGRTNTDTPTKNGTAVATSQAASRQEGMLQPRADLDALKRAPTPTRTVATDGITVRPSGDTIRDRCTESLYTCLATGSTAAGSKVIKIIEAVEAAVFAENKATNDKYKARVRTLISNLKTNAKVRDGLLSNKISPERFAVMSIEELMSDDRKAEVERARQESIQDAVSATDNQSETDMFKCGRCGARKTKYYQMQTRSADEPMTTFVTCVNCGNKWKFC</sequence>
<organism evidence="12 13">
    <name type="scientific">Polyrhizophydium stewartii</name>
    <dbReference type="NCBI Taxonomy" id="2732419"/>
    <lineage>
        <taxon>Eukaryota</taxon>
        <taxon>Fungi</taxon>
        <taxon>Fungi incertae sedis</taxon>
        <taxon>Chytridiomycota</taxon>
        <taxon>Chytridiomycota incertae sedis</taxon>
        <taxon>Chytridiomycetes</taxon>
        <taxon>Rhizophydiales</taxon>
        <taxon>Rhizophydiales incertae sedis</taxon>
        <taxon>Polyrhizophydium</taxon>
    </lineage>
</organism>
<dbReference type="CDD" id="cd13749">
    <property type="entry name" value="Zn-ribbon_TFIIS"/>
    <property type="match status" value="1"/>
</dbReference>
<keyword evidence="8" id="KW-0804">Transcription</keyword>
<proteinExistence type="inferred from homology"/>
<dbReference type="PROSITE" id="PS00466">
    <property type="entry name" value="ZF_TFIIS_1"/>
    <property type="match status" value="1"/>
</dbReference>
<dbReference type="PROSITE" id="PS51133">
    <property type="entry name" value="ZF_TFIIS_2"/>
    <property type="match status" value="1"/>
</dbReference>
<dbReference type="Pfam" id="PF01096">
    <property type="entry name" value="Zn_ribbon_TFIIS"/>
    <property type="match status" value="1"/>
</dbReference>
<keyword evidence="8" id="KW-0805">Transcription regulation</keyword>
<dbReference type="Gene3D" id="2.20.25.10">
    <property type="match status" value="1"/>
</dbReference>
<dbReference type="InterPro" id="IPR003617">
    <property type="entry name" value="TFIIS/CRSP70_N_sub"/>
</dbReference>
<dbReference type="PANTHER" id="PTHR11477:SF0">
    <property type="entry name" value="IP08861P-RELATED"/>
    <property type="match status" value="1"/>
</dbReference>
<comment type="caution">
    <text evidence="12">The sequence shown here is derived from an EMBL/GenBank/DDBJ whole genome shotgun (WGS) entry which is preliminary data.</text>
</comment>
<dbReference type="InterPro" id="IPR036575">
    <property type="entry name" value="TFIIS_cen_dom_sf"/>
</dbReference>
<evidence type="ECO:0000256" key="4">
    <source>
        <dbReference type="ARBA" id="ARBA00022833"/>
    </source>
</evidence>